<reference evidence="1" key="1">
    <citation type="submission" date="2014-11" db="EMBL/GenBank/DDBJ databases">
        <authorList>
            <person name="Amaro Gonzalez C."/>
        </authorList>
    </citation>
    <scope>NUCLEOTIDE SEQUENCE</scope>
</reference>
<dbReference type="EMBL" id="GBXM01019925">
    <property type="protein sequence ID" value="JAH88652.1"/>
    <property type="molecule type" value="Transcribed_RNA"/>
</dbReference>
<sequence length="45" mass="5214">MKVIKTVDLSLYILKSFFPTNELAYSRAWSCGSLYARLKFSCTFN</sequence>
<reference evidence="1" key="2">
    <citation type="journal article" date="2015" name="Fish Shellfish Immunol.">
        <title>Early steps in the European eel (Anguilla anguilla)-Vibrio vulnificus interaction in the gills: Role of the RtxA13 toxin.</title>
        <authorList>
            <person name="Callol A."/>
            <person name="Pajuelo D."/>
            <person name="Ebbesson L."/>
            <person name="Teles M."/>
            <person name="MacKenzie S."/>
            <person name="Amaro C."/>
        </authorList>
    </citation>
    <scope>NUCLEOTIDE SEQUENCE</scope>
</reference>
<accession>A0A0E9WE69</accession>
<dbReference type="AlphaFoldDB" id="A0A0E9WE69"/>
<evidence type="ECO:0000313" key="1">
    <source>
        <dbReference type="EMBL" id="JAH88652.1"/>
    </source>
</evidence>
<protein>
    <submittedName>
        <fullName evidence="1">Uncharacterized protein</fullName>
    </submittedName>
</protein>
<name>A0A0E9WE69_ANGAN</name>
<proteinExistence type="predicted"/>
<organism evidence="1">
    <name type="scientific">Anguilla anguilla</name>
    <name type="common">European freshwater eel</name>
    <name type="synonym">Muraena anguilla</name>
    <dbReference type="NCBI Taxonomy" id="7936"/>
    <lineage>
        <taxon>Eukaryota</taxon>
        <taxon>Metazoa</taxon>
        <taxon>Chordata</taxon>
        <taxon>Craniata</taxon>
        <taxon>Vertebrata</taxon>
        <taxon>Euteleostomi</taxon>
        <taxon>Actinopterygii</taxon>
        <taxon>Neopterygii</taxon>
        <taxon>Teleostei</taxon>
        <taxon>Anguilliformes</taxon>
        <taxon>Anguillidae</taxon>
        <taxon>Anguilla</taxon>
    </lineage>
</organism>